<evidence type="ECO:0008006" key="3">
    <source>
        <dbReference type="Google" id="ProtNLM"/>
    </source>
</evidence>
<dbReference type="Proteomes" id="UP000565441">
    <property type="component" value="Unassembled WGS sequence"/>
</dbReference>
<evidence type="ECO:0000313" key="1">
    <source>
        <dbReference type="EMBL" id="KAF5380014.1"/>
    </source>
</evidence>
<dbReference type="InterPro" id="IPR011333">
    <property type="entry name" value="SKP1/BTB/POZ_sf"/>
</dbReference>
<sequence length="387" mass="44270">MRLSRSYRVVSGTFISSSSSYTPNIKSVPTRTTMTTVSFDTQVFDDLVGPAPSRETSEQFRAGDADVTFVSSDNILFYIHRKNLETHAAAFPSAEFDTRGEIVPLTEDASTLELLFQFVYPRRHPDLEATPFEALAPLAEAAEKYEVFSAMNIYVTFIVAFYINHKNLQTNTRAFPPAEFDTHGEVVPLTETSATLELLFQFIYPERHPHLDTAPFETLAPLAEAAEKYEVFSAMNVCRFRIKYIVNRSMPAWSSLPILQELTARTRHRNTQYSTSVAHGYKEIMREAIPYLLDTPLDEVVQKLCTPLVVPWVRYREGWDRTVFETIEAASSHGFYHPPDEITPIKLWTKLREMRSRAALESVYLHEEVWPLLDQALDDMPAFDTFL</sequence>
<proteinExistence type="predicted"/>
<dbReference type="EMBL" id="JAACJP010000014">
    <property type="protein sequence ID" value="KAF5380014.1"/>
    <property type="molecule type" value="Genomic_DNA"/>
</dbReference>
<evidence type="ECO:0000313" key="2">
    <source>
        <dbReference type="Proteomes" id="UP000565441"/>
    </source>
</evidence>
<dbReference type="AlphaFoldDB" id="A0A8H5HB62"/>
<keyword evidence="2" id="KW-1185">Reference proteome</keyword>
<gene>
    <name evidence="1" type="ORF">D9615_006294</name>
</gene>
<reference evidence="1 2" key="1">
    <citation type="journal article" date="2020" name="ISME J.">
        <title>Uncovering the hidden diversity of litter-decomposition mechanisms in mushroom-forming fungi.</title>
        <authorList>
            <person name="Floudas D."/>
            <person name="Bentzer J."/>
            <person name="Ahren D."/>
            <person name="Johansson T."/>
            <person name="Persson P."/>
            <person name="Tunlid A."/>
        </authorList>
    </citation>
    <scope>NUCLEOTIDE SEQUENCE [LARGE SCALE GENOMIC DNA]</scope>
    <source>
        <strain evidence="1 2">CBS 661.87</strain>
    </source>
</reference>
<protein>
    <recommendedName>
        <fullName evidence="3">BTB domain-containing protein</fullName>
    </recommendedName>
</protein>
<comment type="caution">
    <text evidence="1">The sequence shown here is derived from an EMBL/GenBank/DDBJ whole genome shotgun (WGS) entry which is preliminary data.</text>
</comment>
<name>A0A8H5HB62_9AGAR</name>
<dbReference type="SUPFAM" id="SSF54695">
    <property type="entry name" value="POZ domain"/>
    <property type="match status" value="1"/>
</dbReference>
<organism evidence="1 2">
    <name type="scientific">Tricholomella constricta</name>
    <dbReference type="NCBI Taxonomy" id="117010"/>
    <lineage>
        <taxon>Eukaryota</taxon>
        <taxon>Fungi</taxon>
        <taxon>Dikarya</taxon>
        <taxon>Basidiomycota</taxon>
        <taxon>Agaricomycotina</taxon>
        <taxon>Agaricomycetes</taxon>
        <taxon>Agaricomycetidae</taxon>
        <taxon>Agaricales</taxon>
        <taxon>Tricholomatineae</taxon>
        <taxon>Lyophyllaceae</taxon>
        <taxon>Tricholomella</taxon>
    </lineage>
</organism>
<accession>A0A8H5HB62</accession>
<dbReference type="OrthoDB" id="3184970at2759"/>